<feature type="transmembrane region" description="Helical" evidence="8">
    <location>
        <begin position="69"/>
        <end position="91"/>
    </location>
</feature>
<dbReference type="PROSITE" id="PS50928">
    <property type="entry name" value="ABC_TM1"/>
    <property type="match status" value="1"/>
</dbReference>
<dbReference type="SUPFAM" id="SSF161098">
    <property type="entry name" value="MetI-like"/>
    <property type="match status" value="1"/>
</dbReference>
<evidence type="ECO:0000256" key="7">
    <source>
        <dbReference type="ARBA" id="ARBA00023136"/>
    </source>
</evidence>
<comment type="caution">
    <text evidence="10">The sequence shown here is derived from an EMBL/GenBank/DDBJ whole genome shotgun (WGS) entry which is preliminary data.</text>
</comment>
<evidence type="ECO:0000256" key="8">
    <source>
        <dbReference type="RuleBase" id="RU363032"/>
    </source>
</evidence>
<dbReference type="GO" id="GO:0005886">
    <property type="term" value="C:plasma membrane"/>
    <property type="evidence" value="ECO:0007669"/>
    <property type="project" value="UniProtKB-SubCell"/>
</dbReference>
<evidence type="ECO:0000256" key="4">
    <source>
        <dbReference type="ARBA" id="ARBA00022475"/>
    </source>
</evidence>
<evidence type="ECO:0000259" key="9">
    <source>
        <dbReference type="PROSITE" id="PS50928"/>
    </source>
</evidence>
<feature type="transmembrane region" description="Helical" evidence="8">
    <location>
        <begin position="179"/>
        <end position="201"/>
    </location>
</feature>
<evidence type="ECO:0000256" key="6">
    <source>
        <dbReference type="ARBA" id="ARBA00022989"/>
    </source>
</evidence>
<dbReference type="InterPro" id="IPR000515">
    <property type="entry name" value="MetI-like"/>
</dbReference>
<feature type="domain" description="ABC transmembrane type-1" evidence="9">
    <location>
        <begin position="65"/>
        <end position="259"/>
    </location>
</feature>
<keyword evidence="4" id="KW-1003">Cell membrane</keyword>
<comment type="similarity">
    <text evidence="2">Belongs to the binding-protein-dependent transport system permease family. CysTW subfamily.</text>
</comment>
<keyword evidence="7 8" id="KW-0472">Membrane</keyword>
<sequence length="281" mass="29872">MKRRPIVLAALTWLYVVWSLAPVLLAIQFSFNAGRSRSTWQGFSTRWYCCDPSSVAEDPSLRHALFNSVVLALLTTLVATPLGVALALGLARWRGRTSRAANGLMLVPLATPELVLGSALFLVFTNLYTVIPLGRPAQVLGHVTFSISYVVVIVRARLASVGPEYEAAARDLGATRLQAVRTVLLPLLYPAVVAGALIVFASSMDDFVISAFLSVDASSATVPIRLYSVARTAPTPALNALAALLLLGSTLAIVLAWLVLRRRSGASGSGSALKEMASIDV</sequence>
<dbReference type="RefSeq" id="WP_203997099.1">
    <property type="nucleotide sequence ID" value="NZ_BOPG01000032.1"/>
</dbReference>
<dbReference type="Proteomes" id="UP000612585">
    <property type="component" value="Unassembled WGS sequence"/>
</dbReference>
<dbReference type="EMBL" id="BOPG01000032">
    <property type="protein sequence ID" value="GIJ57615.1"/>
    <property type="molecule type" value="Genomic_DNA"/>
</dbReference>
<keyword evidence="6 8" id="KW-1133">Transmembrane helix</keyword>
<dbReference type="Pfam" id="PF00528">
    <property type="entry name" value="BPD_transp_1"/>
    <property type="match status" value="1"/>
</dbReference>
<keyword evidence="5 8" id="KW-0812">Transmembrane</keyword>
<dbReference type="CDD" id="cd06261">
    <property type="entry name" value="TM_PBP2"/>
    <property type="match status" value="1"/>
</dbReference>
<feature type="transmembrane region" description="Helical" evidence="8">
    <location>
        <begin position="238"/>
        <end position="260"/>
    </location>
</feature>
<dbReference type="PANTHER" id="PTHR43848:SF2">
    <property type="entry name" value="PUTRESCINE TRANSPORT SYSTEM PERMEASE PROTEIN POTI"/>
    <property type="match status" value="1"/>
</dbReference>
<reference evidence="10" key="1">
    <citation type="submission" date="2021-01" db="EMBL/GenBank/DDBJ databases">
        <title>Whole genome shotgun sequence of Virgisporangium aurantiacum NBRC 16421.</title>
        <authorList>
            <person name="Komaki H."/>
            <person name="Tamura T."/>
        </authorList>
    </citation>
    <scope>NUCLEOTIDE SEQUENCE</scope>
    <source>
        <strain evidence="10">NBRC 16421</strain>
    </source>
</reference>
<evidence type="ECO:0000313" key="11">
    <source>
        <dbReference type="Proteomes" id="UP000612585"/>
    </source>
</evidence>
<dbReference type="GO" id="GO:0055085">
    <property type="term" value="P:transmembrane transport"/>
    <property type="evidence" value="ECO:0007669"/>
    <property type="project" value="InterPro"/>
</dbReference>
<keyword evidence="3 8" id="KW-0813">Transport</keyword>
<keyword evidence="11" id="KW-1185">Reference proteome</keyword>
<evidence type="ECO:0000256" key="2">
    <source>
        <dbReference type="ARBA" id="ARBA00007069"/>
    </source>
</evidence>
<name>A0A8J3Z9B1_9ACTN</name>
<comment type="subcellular location">
    <subcellularLocation>
        <location evidence="1 8">Cell membrane</location>
        <topology evidence="1 8">Multi-pass membrane protein</topology>
    </subcellularLocation>
</comment>
<feature type="transmembrane region" description="Helical" evidence="8">
    <location>
        <begin position="139"/>
        <end position="158"/>
    </location>
</feature>
<evidence type="ECO:0000256" key="1">
    <source>
        <dbReference type="ARBA" id="ARBA00004651"/>
    </source>
</evidence>
<feature type="transmembrane region" description="Helical" evidence="8">
    <location>
        <begin position="103"/>
        <end position="127"/>
    </location>
</feature>
<accession>A0A8J3Z9B1</accession>
<dbReference type="PANTHER" id="PTHR43848">
    <property type="entry name" value="PUTRESCINE TRANSPORT SYSTEM PERMEASE PROTEIN POTI"/>
    <property type="match status" value="1"/>
</dbReference>
<gene>
    <name evidence="10" type="ORF">Vau01_051310</name>
</gene>
<proteinExistence type="inferred from homology"/>
<dbReference type="Gene3D" id="1.10.3720.10">
    <property type="entry name" value="MetI-like"/>
    <property type="match status" value="1"/>
</dbReference>
<evidence type="ECO:0000256" key="5">
    <source>
        <dbReference type="ARBA" id="ARBA00022692"/>
    </source>
</evidence>
<protein>
    <submittedName>
        <fullName evidence="10">Polyamine ABC transporter permease</fullName>
    </submittedName>
</protein>
<evidence type="ECO:0000313" key="10">
    <source>
        <dbReference type="EMBL" id="GIJ57615.1"/>
    </source>
</evidence>
<organism evidence="10 11">
    <name type="scientific">Virgisporangium aurantiacum</name>
    <dbReference type="NCBI Taxonomy" id="175570"/>
    <lineage>
        <taxon>Bacteria</taxon>
        <taxon>Bacillati</taxon>
        <taxon>Actinomycetota</taxon>
        <taxon>Actinomycetes</taxon>
        <taxon>Micromonosporales</taxon>
        <taxon>Micromonosporaceae</taxon>
        <taxon>Virgisporangium</taxon>
    </lineage>
</organism>
<dbReference type="InterPro" id="IPR051789">
    <property type="entry name" value="Bact_Polyamine_Transport"/>
</dbReference>
<dbReference type="AlphaFoldDB" id="A0A8J3Z9B1"/>
<dbReference type="InterPro" id="IPR035906">
    <property type="entry name" value="MetI-like_sf"/>
</dbReference>
<evidence type="ECO:0000256" key="3">
    <source>
        <dbReference type="ARBA" id="ARBA00022448"/>
    </source>
</evidence>